<protein>
    <submittedName>
        <fullName evidence="1">Uncharacterized protein</fullName>
    </submittedName>
</protein>
<name>A0ABU2B809_9CORY</name>
<evidence type="ECO:0000313" key="2">
    <source>
        <dbReference type="Proteomes" id="UP001183619"/>
    </source>
</evidence>
<gene>
    <name evidence="1" type="ORF">J2S37_000062</name>
</gene>
<reference evidence="1 2" key="1">
    <citation type="submission" date="2023-07" db="EMBL/GenBank/DDBJ databases">
        <title>Sequencing the genomes of 1000 actinobacteria strains.</title>
        <authorList>
            <person name="Klenk H.-P."/>
        </authorList>
    </citation>
    <scope>NUCLEOTIDE SEQUENCE [LARGE SCALE GENOMIC DNA]</scope>
    <source>
        <strain evidence="1 2">DSM 44508</strain>
    </source>
</reference>
<dbReference type="EMBL" id="JAVDYF010000001">
    <property type="protein sequence ID" value="MDR7353524.1"/>
    <property type="molecule type" value="Genomic_DNA"/>
</dbReference>
<accession>A0ABU2B809</accession>
<keyword evidence="2" id="KW-1185">Reference proteome</keyword>
<organism evidence="1 2">
    <name type="scientific">Corynebacterium felinum</name>
    <dbReference type="NCBI Taxonomy" id="131318"/>
    <lineage>
        <taxon>Bacteria</taxon>
        <taxon>Bacillati</taxon>
        <taxon>Actinomycetota</taxon>
        <taxon>Actinomycetes</taxon>
        <taxon>Mycobacteriales</taxon>
        <taxon>Corynebacteriaceae</taxon>
        <taxon>Corynebacterium</taxon>
    </lineage>
</organism>
<evidence type="ECO:0000313" key="1">
    <source>
        <dbReference type="EMBL" id="MDR7353524.1"/>
    </source>
</evidence>
<sequence>MVRSCSGVRLAVRSAPNCDAHALKSPLPSTAAVENVDGVCTYEGVLV</sequence>
<comment type="caution">
    <text evidence="1">The sequence shown here is derived from an EMBL/GenBank/DDBJ whole genome shotgun (WGS) entry which is preliminary data.</text>
</comment>
<proteinExistence type="predicted"/>
<dbReference type="Proteomes" id="UP001183619">
    <property type="component" value="Unassembled WGS sequence"/>
</dbReference>